<dbReference type="CDD" id="cd00209">
    <property type="entry name" value="DHFR"/>
    <property type="match status" value="1"/>
</dbReference>
<organism evidence="8 9">
    <name type="scientific">Candidatus Woesebacteria bacterium GW2011_GWA1_37_8</name>
    <dbReference type="NCBI Taxonomy" id="1618546"/>
    <lineage>
        <taxon>Bacteria</taxon>
        <taxon>Candidatus Woeseibacteriota</taxon>
    </lineage>
</organism>
<dbReference type="InterPro" id="IPR012259">
    <property type="entry name" value="DHFR"/>
</dbReference>
<dbReference type="AlphaFoldDB" id="A0A0G0I408"/>
<dbReference type="Pfam" id="PF00186">
    <property type="entry name" value="DHFR_1"/>
    <property type="match status" value="1"/>
</dbReference>
<keyword evidence="5" id="KW-0521">NADP</keyword>
<dbReference type="UniPathway" id="UPA00077">
    <property type="reaction ID" value="UER00158"/>
</dbReference>
<dbReference type="InterPro" id="IPR024072">
    <property type="entry name" value="DHFR-like_dom_sf"/>
</dbReference>
<dbReference type="GO" id="GO:0006730">
    <property type="term" value="P:one-carbon metabolic process"/>
    <property type="evidence" value="ECO:0007669"/>
    <property type="project" value="UniProtKB-KW"/>
</dbReference>
<dbReference type="EC" id="1.5.1.3" evidence="3"/>
<evidence type="ECO:0000256" key="2">
    <source>
        <dbReference type="ARBA" id="ARBA00009539"/>
    </source>
</evidence>
<dbReference type="InterPro" id="IPR001796">
    <property type="entry name" value="DHFR_dom"/>
</dbReference>
<feature type="domain" description="DHFR" evidence="7">
    <location>
        <begin position="5"/>
        <end position="170"/>
    </location>
</feature>
<evidence type="ECO:0000256" key="5">
    <source>
        <dbReference type="ARBA" id="ARBA00022857"/>
    </source>
</evidence>
<evidence type="ECO:0000256" key="1">
    <source>
        <dbReference type="ARBA" id="ARBA00004903"/>
    </source>
</evidence>
<evidence type="ECO:0000259" key="7">
    <source>
        <dbReference type="PROSITE" id="PS51330"/>
    </source>
</evidence>
<name>A0A0G0I408_9BACT</name>
<evidence type="ECO:0000256" key="6">
    <source>
        <dbReference type="ARBA" id="ARBA00023002"/>
    </source>
</evidence>
<comment type="similarity">
    <text evidence="2">Belongs to the dihydrofolate reductase family.</text>
</comment>
<dbReference type="GO" id="GO:0050661">
    <property type="term" value="F:NADP binding"/>
    <property type="evidence" value="ECO:0007669"/>
    <property type="project" value="InterPro"/>
</dbReference>
<reference evidence="8 9" key="1">
    <citation type="journal article" date="2015" name="Nature">
        <title>rRNA introns, odd ribosomes, and small enigmatic genomes across a large radiation of phyla.</title>
        <authorList>
            <person name="Brown C.T."/>
            <person name="Hug L.A."/>
            <person name="Thomas B.C."/>
            <person name="Sharon I."/>
            <person name="Castelle C.J."/>
            <person name="Singh A."/>
            <person name="Wilkins M.J."/>
            <person name="Williams K.H."/>
            <person name="Banfield J.F."/>
        </authorList>
    </citation>
    <scope>NUCLEOTIDE SEQUENCE [LARGE SCALE GENOMIC DNA]</scope>
</reference>
<dbReference type="SUPFAM" id="SSF53597">
    <property type="entry name" value="Dihydrofolate reductase-like"/>
    <property type="match status" value="1"/>
</dbReference>
<keyword evidence="6" id="KW-0560">Oxidoreductase</keyword>
<proteinExistence type="inferred from homology"/>
<accession>A0A0G0I408</accession>
<evidence type="ECO:0000313" key="9">
    <source>
        <dbReference type="Proteomes" id="UP000034603"/>
    </source>
</evidence>
<sequence length="174" mass="19922">MTTQKFSIVVAIDEKRGIGKDNKIPWHIKEDLVNLKNLTQNQVVIVGANTFISMQSYYDKSEREMPGKVYIVVTDDRGFNPSCSNAICVYSIDEAIKKAKSYGTDEVFIIGGSQIFKQMIKLANKLYLTIVKGDFECDTFFPGYSDFKNVISSKREKNETNEFEFKILERITKE</sequence>
<dbReference type="EMBL" id="LBTR01000011">
    <property type="protein sequence ID" value="KKQ45655.1"/>
    <property type="molecule type" value="Genomic_DNA"/>
</dbReference>
<comment type="caution">
    <text evidence="8">The sequence shown here is derived from an EMBL/GenBank/DDBJ whole genome shotgun (WGS) entry which is preliminary data.</text>
</comment>
<protein>
    <recommendedName>
        <fullName evidence="3">dihydrofolate reductase</fullName>
        <ecNumber evidence="3">1.5.1.3</ecNumber>
    </recommendedName>
</protein>
<dbReference type="Proteomes" id="UP000034603">
    <property type="component" value="Unassembled WGS sequence"/>
</dbReference>
<dbReference type="PROSITE" id="PS51330">
    <property type="entry name" value="DHFR_2"/>
    <property type="match status" value="1"/>
</dbReference>
<dbReference type="PRINTS" id="PR00070">
    <property type="entry name" value="DHFR"/>
</dbReference>
<dbReference type="PANTHER" id="PTHR48069">
    <property type="entry name" value="DIHYDROFOLATE REDUCTASE"/>
    <property type="match status" value="1"/>
</dbReference>
<dbReference type="PANTHER" id="PTHR48069:SF3">
    <property type="entry name" value="DIHYDROFOLATE REDUCTASE"/>
    <property type="match status" value="1"/>
</dbReference>
<evidence type="ECO:0000313" key="8">
    <source>
        <dbReference type="EMBL" id="KKQ45655.1"/>
    </source>
</evidence>
<dbReference type="GO" id="GO:0046654">
    <property type="term" value="P:tetrahydrofolate biosynthetic process"/>
    <property type="evidence" value="ECO:0007669"/>
    <property type="project" value="UniProtKB-UniPathway"/>
</dbReference>
<keyword evidence="4" id="KW-0554">One-carbon metabolism</keyword>
<dbReference type="GO" id="GO:0004146">
    <property type="term" value="F:dihydrofolate reductase activity"/>
    <property type="evidence" value="ECO:0007669"/>
    <property type="project" value="UniProtKB-EC"/>
</dbReference>
<comment type="pathway">
    <text evidence="1">Cofactor biosynthesis; tetrahydrofolate biosynthesis; 5,6,7,8-tetrahydrofolate from 7,8-dihydrofolate: step 1/1.</text>
</comment>
<gene>
    <name evidence="8" type="ORF">US62_C0011G0019</name>
</gene>
<dbReference type="GO" id="GO:0046655">
    <property type="term" value="P:folic acid metabolic process"/>
    <property type="evidence" value="ECO:0007669"/>
    <property type="project" value="TreeGrafter"/>
</dbReference>
<evidence type="ECO:0000256" key="3">
    <source>
        <dbReference type="ARBA" id="ARBA00012856"/>
    </source>
</evidence>
<dbReference type="GO" id="GO:0046452">
    <property type="term" value="P:dihydrofolate metabolic process"/>
    <property type="evidence" value="ECO:0007669"/>
    <property type="project" value="TreeGrafter"/>
</dbReference>
<evidence type="ECO:0000256" key="4">
    <source>
        <dbReference type="ARBA" id="ARBA00022563"/>
    </source>
</evidence>
<dbReference type="Gene3D" id="3.40.430.10">
    <property type="entry name" value="Dihydrofolate Reductase, subunit A"/>
    <property type="match status" value="1"/>
</dbReference>